<sequence>MGIHFNTLELNGARPSPGHIKGSVEGGGRQAVHGEPRGLTSSTARVPPSRERTCTPSLQRRPDLPNTPARRRGMAHPAGERRGEESRGAAATRTPPAAHLSFGPSLGSRH</sequence>
<feature type="region of interest" description="Disordered" evidence="1">
    <location>
        <begin position="1"/>
        <end position="110"/>
    </location>
</feature>
<evidence type="ECO:0000256" key="1">
    <source>
        <dbReference type="SAM" id="MobiDB-lite"/>
    </source>
</evidence>
<accession>C4J1Y4</accession>
<feature type="compositionally biased region" description="Low complexity" evidence="1">
    <location>
        <begin position="88"/>
        <end position="98"/>
    </location>
</feature>
<dbReference type="AlphaFoldDB" id="C4J1Y4"/>
<organism evidence="2">
    <name type="scientific">Zea mays</name>
    <name type="common">Maize</name>
    <dbReference type="NCBI Taxonomy" id="4577"/>
    <lineage>
        <taxon>Eukaryota</taxon>
        <taxon>Viridiplantae</taxon>
        <taxon>Streptophyta</taxon>
        <taxon>Embryophyta</taxon>
        <taxon>Tracheophyta</taxon>
        <taxon>Spermatophyta</taxon>
        <taxon>Magnoliopsida</taxon>
        <taxon>Liliopsida</taxon>
        <taxon>Poales</taxon>
        <taxon>Poaceae</taxon>
        <taxon>PACMAD clade</taxon>
        <taxon>Panicoideae</taxon>
        <taxon>Andropogonodae</taxon>
        <taxon>Andropogoneae</taxon>
        <taxon>Tripsacinae</taxon>
        <taxon>Zea</taxon>
    </lineage>
</organism>
<protein>
    <submittedName>
        <fullName evidence="2">Uncharacterized protein</fullName>
    </submittedName>
</protein>
<feature type="compositionally biased region" description="Basic and acidic residues" evidence="1">
    <location>
        <begin position="78"/>
        <end position="87"/>
    </location>
</feature>
<reference evidence="2" key="1">
    <citation type="journal article" date="2009" name="PLoS Genet.">
        <title>Sequencing, mapping, and analysis of 27,455 maize full-length cDNAs.</title>
        <authorList>
            <person name="Soderlund C."/>
            <person name="Descour A."/>
            <person name="Kudrna D."/>
            <person name="Bomhoff M."/>
            <person name="Boyd L."/>
            <person name="Currie J."/>
            <person name="Angelova A."/>
            <person name="Collura K."/>
            <person name="Wissotski M."/>
            <person name="Ashley E."/>
            <person name="Morrow D."/>
            <person name="Fernandes J."/>
            <person name="Walbot V."/>
            <person name="Yu Y."/>
        </authorList>
    </citation>
    <scope>NUCLEOTIDE SEQUENCE</scope>
    <source>
        <strain evidence="2">B73</strain>
    </source>
</reference>
<dbReference type="EMBL" id="BT084831">
    <property type="protein sequence ID" value="ACR35184.1"/>
    <property type="molecule type" value="mRNA"/>
</dbReference>
<reference evidence="2" key="2">
    <citation type="submission" date="2012-06" db="EMBL/GenBank/DDBJ databases">
        <authorList>
            <person name="Yu Y."/>
            <person name="Currie J."/>
            <person name="Lomeli R."/>
            <person name="Angelova A."/>
            <person name="Collura K."/>
            <person name="Wissotski M."/>
            <person name="Campos D."/>
            <person name="Kudrna D."/>
            <person name="Golser W."/>
            <person name="Ashely E."/>
            <person name="Descour A."/>
            <person name="Fernandes J."/>
            <person name="Soderlund C."/>
            <person name="Walbot V."/>
        </authorList>
    </citation>
    <scope>NUCLEOTIDE SEQUENCE</scope>
    <source>
        <strain evidence="2">B73</strain>
    </source>
</reference>
<name>C4J1Y4_MAIZE</name>
<evidence type="ECO:0000313" key="2">
    <source>
        <dbReference type="EMBL" id="ACR35184.1"/>
    </source>
</evidence>
<proteinExistence type="evidence at transcript level"/>